<dbReference type="Proteomes" id="UP000567179">
    <property type="component" value="Unassembled WGS sequence"/>
</dbReference>
<protein>
    <submittedName>
        <fullName evidence="2">Uncharacterized protein</fullName>
    </submittedName>
</protein>
<comment type="caution">
    <text evidence="2">The sequence shown here is derived from an EMBL/GenBank/DDBJ whole genome shotgun (WGS) entry which is preliminary data.</text>
</comment>
<evidence type="ECO:0000313" key="2">
    <source>
        <dbReference type="EMBL" id="KAF5317971.1"/>
    </source>
</evidence>
<organism evidence="2 3">
    <name type="scientific">Psilocybe cf. subviscida</name>
    <dbReference type="NCBI Taxonomy" id="2480587"/>
    <lineage>
        <taxon>Eukaryota</taxon>
        <taxon>Fungi</taxon>
        <taxon>Dikarya</taxon>
        <taxon>Basidiomycota</taxon>
        <taxon>Agaricomycotina</taxon>
        <taxon>Agaricomycetes</taxon>
        <taxon>Agaricomycetidae</taxon>
        <taxon>Agaricales</taxon>
        <taxon>Agaricineae</taxon>
        <taxon>Strophariaceae</taxon>
        <taxon>Psilocybe</taxon>
    </lineage>
</organism>
<reference evidence="2 3" key="1">
    <citation type="journal article" date="2020" name="ISME J.">
        <title>Uncovering the hidden diversity of litter-decomposition mechanisms in mushroom-forming fungi.</title>
        <authorList>
            <person name="Floudas D."/>
            <person name="Bentzer J."/>
            <person name="Ahren D."/>
            <person name="Johansson T."/>
            <person name="Persson P."/>
            <person name="Tunlid A."/>
        </authorList>
    </citation>
    <scope>NUCLEOTIDE SEQUENCE [LARGE SCALE GENOMIC DNA]</scope>
    <source>
        <strain evidence="2 3">CBS 101986</strain>
    </source>
</reference>
<keyword evidence="3" id="KW-1185">Reference proteome</keyword>
<dbReference type="AlphaFoldDB" id="A0A8H5B834"/>
<feature type="compositionally biased region" description="Basic and acidic residues" evidence="1">
    <location>
        <begin position="53"/>
        <end position="63"/>
    </location>
</feature>
<evidence type="ECO:0000313" key="3">
    <source>
        <dbReference type="Proteomes" id="UP000567179"/>
    </source>
</evidence>
<name>A0A8H5B834_9AGAR</name>
<gene>
    <name evidence="2" type="ORF">D9619_012279</name>
</gene>
<dbReference type="OrthoDB" id="3121629at2759"/>
<accession>A0A8H5B834</accession>
<feature type="region of interest" description="Disordered" evidence="1">
    <location>
        <begin position="53"/>
        <end position="86"/>
    </location>
</feature>
<proteinExistence type="predicted"/>
<sequence length="140" mass="15671">MSQSPRVPLPSIALVLTTDHARIPRRSSVIKFAANPAPAAKVYSSQDLMKDTDTRHVDGRFTDEDTVQGSRREHTATSSVDDEEAKDLAESVDGTLLDDKQERFIVVKLIKEKISNLLFSFRRLLCADRPQTCFPGVTRQ</sequence>
<evidence type="ECO:0000256" key="1">
    <source>
        <dbReference type="SAM" id="MobiDB-lite"/>
    </source>
</evidence>
<dbReference type="EMBL" id="JAACJJ010000031">
    <property type="protein sequence ID" value="KAF5317971.1"/>
    <property type="molecule type" value="Genomic_DNA"/>
</dbReference>